<evidence type="ECO:0000313" key="1">
    <source>
        <dbReference type="EMBL" id="CAI0459728.1"/>
    </source>
</evidence>
<gene>
    <name evidence="1" type="ORF">LITE_LOCUS34140</name>
</gene>
<protein>
    <recommendedName>
        <fullName evidence="3">Secreted protein</fullName>
    </recommendedName>
</protein>
<dbReference type="EMBL" id="CAMGYJ010000008">
    <property type="protein sequence ID" value="CAI0459728.1"/>
    <property type="molecule type" value="Genomic_DNA"/>
</dbReference>
<proteinExistence type="predicted"/>
<dbReference type="AlphaFoldDB" id="A0AAV0NNB9"/>
<reference evidence="1" key="1">
    <citation type="submission" date="2022-08" db="EMBL/GenBank/DDBJ databases">
        <authorList>
            <person name="Gutierrez-Valencia J."/>
        </authorList>
    </citation>
    <scope>NUCLEOTIDE SEQUENCE</scope>
</reference>
<name>A0AAV0NNB9_9ROSI</name>
<evidence type="ECO:0000313" key="2">
    <source>
        <dbReference type="Proteomes" id="UP001154282"/>
    </source>
</evidence>
<comment type="caution">
    <text evidence="1">The sequence shown here is derived from an EMBL/GenBank/DDBJ whole genome shotgun (WGS) entry which is preliminary data.</text>
</comment>
<sequence length="86" mass="10318">MINTMCMIKVCSLLSQRCQRCTSRVRMWLVRCMEVRMSSWIRSRRQRGLNPTRHLPVHRRGLAPETGRWNLIGKQRRLIRLVWIGS</sequence>
<accession>A0AAV0NNB9</accession>
<dbReference type="Proteomes" id="UP001154282">
    <property type="component" value="Unassembled WGS sequence"/>
</dbReference>
<evidence type="ECO:0008006" key="3">
    <source>
        <dbReference type="Google" id="ProtNLM"/>
    </source>
</evidence>
<organism evidence="1 2">
    <name type="scientific">Linum tenue</name>
    <dbReference type="NCBI Taxonomy" id="586396"/>
    <lineage>
        <taxon>Eukaryota</taxon>
        <taxon>Viridiplantae</taxon>
        <taxon>Streptophyta</taxon>
        <taxon>Embryophyta</taxon>
        <taxon>Tracheophyta</taxon>
        <taxon>Spermatophyta</taxon>
        <taxon>Magnoliopsida</taxon>
        <taxon>eudicotyledons</taxon>
        <taxon>Gunneridae</taxon>
        <taxon>Pentapetalae</taxon>
        <taxon>rosids</taxon>
        <taxon>fabids</taxon>
        <taxon>Malpighiales</taxon>
        <taxon>Linaceae</taxon>
        <taxon>Linum</taxon>
    </lineage>
</organism>
<keyword evidence="2" id="KW-1185">Reference proteome</keyword>